<sequence>MSKQENEVIIITEVDLSKVKSYVIFVVEMIIFAPFSKLAHLMYRTYALWIYRNLETTPKKYPEIADLIVYDD</sequence>
<accession>A0A9Y1BSY8</accession>
<reference evidence="2" key="1">
    <citation type="journal article" date="2022" name="Nat. Microbiol.">
        <title>Unique mobile elements and scalable gene flow at the prokaryote-eukaryote boundary revealed by circularized Asgard archaea genomes.</title>
        <authorList>
            <person name="Wu F."/>
            <person name="Speth D.R."/>
            <person name="Philosof A."/>
            <person name="Cremiere A."/>
            <person name="Narayanan A."/>
            <person name="Barco R.A."/>
            <person name="Connon S.A."/>
            <person name="Amend J.P."/>
            <person name="Antoshechkin I.A."/>
            <person name="Orphan V.J."/>
        </authorList>
    </citation>
    <scope>NUCLEOTIDE SEQUENCE</scope>
    <source>
        <strain evidence="2">PR6</strain>
    </source>
</reference>
<keyword evidence="1" id="KW-0812">Transmembrane</keyword>
<dbReference type="AlphaFoldDB" id="A0A9Y1BSY8"/>
<proteinExistence type="predicted"/>
<gene>
    <name evidence="2" type="ORF">K9W46_04870</name>
</gene>
<keyword evidence="1" id="KW-1133">Transmembrane helix</keyword>
<feature type="transmembrane region" description="Helical" evidence="1">
    <location>
        <begin position="22"/>
        <end position="43"/>
    </location>
</feature>
<name>A0A9Y1BSY8_9ARCH</name>
<protein>
    <submittedName>
        <fullName evidence="2">Uncharacterized protein</fullName>
    </submittedName>
</protein>
<dbReference type="Proteomes" id="UP001200513">
    <property type="component" value="Chromosome"/>
</dbReference>
<keyword evidence="1" id="KW-0472">Membrane</keyword>
<organism evidence="2">
    <name type="scientific">Candidatus Heimdallarchaeum endolithica</name>
    <dbReference type="NCBI Taxonomy" id="2876572"/>
    <lineage>
        <taxon>Archaea</taxon>
        <taxon>Promethearchaeati</taxon>
        <taxon>Candidatus Heimdallarchaeota</taxon>
        <taxon>Candidatus Heimdallarchaeia (ex Rinke et al. 2021) (nom. nud.)</taxon>
        <taxon>Candidatus Heimdallarchaeales</taxon>
        <taxon>Candidatus Heimdallarchaeaceae</taxon>
        <taxon>Candidatus Heimdallarchaeum</taxon>
    </lineage>
</organism>
<evidence type="ECO:0000313" key="2">
    <source>
        <dbReference type="EMBL" id="UJG44512.1"/>
    </source>
</evidence>
<dbReference type="EMBL" id="CP084167">
    <property type="protein sequence ID" value="UJG44512.1"/>
    <property type="molecule type" value="Genomic_DNA"/>
</dbReference>
<evidence type="ECO:0000256" key="1">
    <source>
        <dbReference type="SAM" id="Phobius"/>
    </source>
</evidence>